<dbReference type="Gene3D" id="3.20.20.60">
    <property type="entry name" value="Phosphoenolpyruvate-binding domains"/>
    <property type="match status" value="1"/>
</dbReference>
<organism evidence="5 6">
    <name type="scientific">Haloferax massiliensis</name>
    <dbReference type="NCBI Taxonomy" id="1476858"/>
    <lineage>
        <taxon>Archaea</taxon>
        <taxon>Methanobacteriati</taxon>
        <taxon>Methanobacteriota</taxon>
        <taxon>Stenosarchaea group</taxon>
        <taxon>Halobacteria</taxon>
        <taxon>Halobacteriales</taxon>
        <taxon>Haloferacaceae</taxon>
        <taxon>Haloferax</taxon>
    </lineage>
</organism>
<dbReference type="InterPro" id="IPR005000">
    <property type="entry name" value="Aldolase/citrate-lyase_domain"/>
</dbReference>
<gene>
    <name evidence="5" type="primary">rhmA</name>
    <name evidence="5" type="ORF">BN996_03199</name>
</gene>
<proteinExistence type="inferred from homology"/>
<name>A0A0D6JVT8_9EURY</name>
<dbReference type="PANTHER" id="PTHR30502:SF0">
    <property type="entry name" value="PHOSPHOENOLPYRUVATE CARBOXYLASE FAMILY PROTEIN"/>
    <property type="match status" value="1"/>
</dbReference>
<dbReference type="GO" id="GO:0016832">
    <property type="term" value="F:aldehyde-lyase activity"/>
    <property type="evidence" value="ECO:0007669"/>
    <property type="project" value="TreeGrafter"/>
</dbReference>
<evidence type="ECO:0000313" key="5">
    <source>
        <dbReference type="EMBL" id="CQR52560.1"/>
    </source>
</evidence>
<accession>A0A0D6JVT8</accession>
<evidence type="ECO:0000256" key="1">
    <source>
        <dbReference type="ARBA" id="ARBA00005568"/>
    </source>
</evidence>
<reference evidence="6" key="1">
    <citation type="submission" date="2015-03" db="EMBL/GenBank/DDBJ databases">
        <authorList>
            <person name="Urmite Genomes"/>
        </authorList>
    </citation>
    <scope>NUCLEOTIDE SEQUENCE [LARGE SCALE GENOMIC DNA]</scope>
    <source>
        <strain evidence="6">Arc-Hr</strain>
    </source>
</reference>
<dbReference type="GO" id="GO:0005737">
    <property type="term" value="C:cytoplasm"/>
    <property type="evidence" value="ECO:0007669"/>
    <property type="project" value="TreeGrafter"/>
</dbReference>
<evidence type="ECO:0000256" key="2">
    <source>
        <dbReference type="ARBA" id="ARBA00022723"/>
    </source>
</evidence>
<dbReference type="InterPro" id="IPR015813">
    <property type="entry name" value="Pyrv/PenolPyrv_kinase-like_dom"/>
</dbReference>
<dbReference type="PANTHER" id="PTHR30502">
    <property type="entry name" value="2-KETO-3-DEOXY-L-RHAMNONATE ALDOLASE"/>
    <property type="match status" value="1"/>
</dbReference>
<keyword evidence="3" id="KW-0456">Lyase</keyword>
<dbReference type="EMBL" id="CSTE01000004">
    <property type="protein sequence ID" value="CQR52560.1"/>
    <property type="molecule type" value="Genomic_DNA"/>
</dbReference>
<sequence length="252" mass="26545">MPGNSLRERIVDGDAVLGTFQIVNSMMVSEIATVAGFDFVVIDQEHGPATAQSTMRACAGAQSQGGSAVVRVRENAPGEIQRALDVGADGVQVPQVETADDAQRAVNAAKFHPVGERGLSPYGRAGTYEGGPEFESTQNEETVLALQVEGVKAVENIDSILDVDGIDVLFLGPYDLSQSLGVPGDVQHDDVVETMRSVVRKAKDSGTVVGTYADTPTQAGKWLETGVQYVTLAEDAPVLRDAFAELAGAVER</sequence>
<keyword evidence="6" id="KW-1185">Reference proteome</keyword>
<keyword evidence="2" id="KW-0479">Metal-binding</keyword>
<comment type="similarity">
    <text evidence="1">Belongs to the HpcH/HpaI aldolase family.</text>
</comment>
<dbReference type="AlphaFoldDB" id="A0A0D6JVT8"/>
<dbReference type="InterPro" id="IPR050251">
    <property type="entry name" value="HpcH-HpaI_aldolase"/>
</dbReference>
<evidence type="ECO:0000256" key="3">
    <source>
        <dbReference type="ARBA" id="ARBA00023239"/>
    </source>
</evidence>
<evidence type="ECO:0000259" key="4">
    <source>
        <dbReference type="Pfam" id="PF03328"/>
    </source>
</evidence>
<feature type="domain" description="HpcH/HpaI aldolase/citrate lyase" evidence="4">
    <location>
        <begin position="23"/>
        <end position="240"/>
    </location>
</feature>
<evidence type="ECO:0000313" key="6">
    <source>
        <dbReference type="Proteomes" id="UP000198902"/>
    </source>
</evidence>
<dbReference type="InterPro" id="IPR040442">
    <property type="entry name" value="Pyrv_kinase-like_dom_sf"/>
</dbReference>
<dbReference type="GO" id="GO:0046872">
    <property type="term" value="F:metal ion binding"/>
    <property type="evidence" value="ECO:0007669"/>
    <property type="project" value="UniProtKB-KW"/>
</dbReference>
<dbReference type="Proteomes" id="UP000198902">
    <property type="component" value="Unassembled WGS sequence"/>
</dbReference>
<dbReference type="RefSeq" id="WP_042662598.1">
    <property type="nucleotide sequence ID" value="NZ_CABLRR010000004.1"/>
</dbReference>
<dbReference type="SUPFAM" id="SSF51621">
    <property type="entry name" value="Phosphoenolpyruvate/pyruvate domain"/>
    <property type="match status" value="1"/>
</dbReference>
<dbReference type="Pfam" id="PF03328">
    <property type="entry name" value="HpcH_HpaI"/>
    <property type="match status" value="1"/>
</dbReference>
<dbReference type="OrthoDB" id="142679at2157"/>
<protein>
    <submittedName>
        <fullName evidence="5">2-keto-3-deoxy-L-rhamnonate aldolase</fullName>
    </submittedName>
</protein>